<comment type="caution">
    <text evidence="4">The sequence shown here is derived from an EMBL/GenBank/DDBJ whole genome shotgun (WGS) entry which is preliminary data.</text>
</comment>
<dbReference type="Pfam" id="PF06155">
    <property type="entry name" value="GBBH-like_N"/>
    <property type="match status" value="1"/>
</dbReference>
<evidence type="ECO:0000256" key="2">
    <source>
        <dbReference type="ARBA" id="ARBA00023004"/>
    </source>
</evidence>
<dbReference type="PANTHER" id="PTHR35303:SF5">
    <property type="entry name" value="OS02G0197800 PROTEIN"/>
    <property type="match status" value="1"/>
</dbReference>
<dbReference type="PANTHER" id="PTHR35303">
    <property type="entry name" value="OS02G0197800 PROTEIN"/>
    <property type="match status" value="1"/>
</dbReference>
<evidence type="ECO:0000313" key="5">
    <source>
        <dbReference type="Proteomes" id="UP000315471"/>
    </source>
</evidence>
<dbReference type="GO" id="GO:0046872">
    <property type="term" value="F:metal ion binding"/>
    <property type="evidence" value="ECO:0007669"/>
    <property type="project" value="UniProtKB-KW"/>
</dbReference>
<proteinExistence type="predicted"/>
<accession>A0A5C6E8Z1</accession>
<name>A0A5C6E8Z1_9BACT</name>
<dbReference type="Proteomes" id="UP000315471">
    <property type="component" value="Unassembled WGS sequence"/>
</dbReference>
<sequence length="128" mass="14194">MMEIFLAANDSETPFDDFQLSPVSITRDGDVAIQIHWSDGSINRWTAAELRKACPCATCREKRNAIEQDKRSSKPVSLPVLSAQEARPLRIESMSPVGSYAYNIAFSDGHSSGLYPMRLLAGKTIEME</sequence>
<feature type="domain" description="Gamma-butyrobetaine hydroxylase-like N-terminal" evidence="3">
    <location>
        <begin position="31"/>
        <end position="120"/>
    </location>
</feature>
<organism evidence="4 5">
    <name type="scientific">Novipirellula aureliae</name>
    <dbReference type="NCBI Taxonomy" id="2527966"/>
    <lineage>
        <taxon>Bacteria</taxon>
        <taxon>Pseudomonadati</taxon>
        <taxon>Planctomycetota</taxon>
        <taxon>Planctomycetia</taxon>
        <taxon>Pirellulales</taxon>
        <taxon>Pirellulaceae</taxon>
        <taxon>Novipirellula</taxon>
    </lineage>
</organism>
<dbReference type="InterPro" id="IPR038492">
    <property type="entry name" value="GBBH-like_N_sf"/>
</dbReference>
<evidence type="ECO:0000259" key="3">
    <source>
        <dbReference type="Pfam" id="PF06155"/>
    </source>
</evidence>
<keyword evidence="2" id="KW-0408">Iron</keyword>
<dbReference type="InterPro" id="IPR010376">
    <property type="entry name" value="GBBH-like_N"/>
</dbReference>
<dbReference type="RefSeq" id="WP_231617239.1">
    <property type="nucleotide sequence ID" value="NZ_SJPY01000001.1"/>
</dbReference>
<keyword evidence="1" id="KW-0479">Metal-binding</keyword>
<gene>
    <name evidence="4" type="ORF">Q31b_04690</name>
</gene>
<evidence type="ECO:0000313" key="4">
    <source>
        <dbReference type="EMBL" id="TWU45298.1"/>
    </source>
</evidence>
<dbReference type="AlphaFoldDB" id="A0A5C6E8Z1"/>
<reference evidence="4 5" key="1">
    <citation type="submission" date="2019-02" db="EMBL/GenBank/DDBJ databases">
        <title>Deep-cultivation of Planctomycetes and their phenomic and genomic characterization uncovers novel biology.</title>
        <authorList>
            <person name="Wiegand S."/>
            <person name="Jogler M."/>
            <person name="Boedeker C."/>
            <person name="Pinto D."/>
            <person name="Vollmers J."/>
            <person name="Rivas-Marin E."/>
            <person name="Kohn T."/>
            <person name="Peeters S.H."/>
            <person name="Heuer A."/>
            <person name="Rast P."/>
            <person name="Oberbeckmann S."/>
            <person name="Bunk B."/>
            <person name="Jeske O."/>
            <person name="Meyerdierks A."/>
            <person name="Storesund J.E."/>
            <person name="Kallscheuer N."/>
            <person name="Luecker S."/>
            <person name="Lage O.M."/>
            <person name="Pohl T."/>
            <person name="Merkel B.J."/>
            <person name="Hornburger P."/>
            <person name="Mueller R.-W."/>
            <person name="Bruemmer F."/>
            <person name="Labrenz M."/>
            <person name="Spormann A.M."/>
            <person name="Op Den Camp H."/>
            <person name="Overmann J."/>
            <person name="Amann R."/>
            <person name="Jetten M.S.M."/>
            <person name="Mascher T."/>
            <person name="Medema M.H."/>
            <person name="Devos D.P."/>
            <person name="Kaster A.-K."/>
            <person name="Ovreas L."/>
            <person name="Rohde M."/>
            <person name="Galperin M.Y."/>
            <person name="Jogler C."/>
        </authorList>
    </citation>
    <scope>NUCLEOTIDE SEQUENCE [LARGE SCALE GENOMIC DNA]</scope>
    <source>
        <strain evidence="4 5">Q31b</strain>
    </source>
</reference>
<dbReference type="Gene3D" id="3.30.2020.30">
    <property type="match status" value="1"/>
</dbReference>
<evidence type="ECO:0000256" key="1">
    <source>
        <dbReference type="ARBA" id="ARBA00022723"/>
    </source>
</evidence>
<protein>
    <recommendedName>
        <fullName evidence="3">Gamma-butyrobetaine hydroxylase-like N-terminal domain-containing protein</fullName>
    </recommendedName>
</protein>
<keyword evidence="5" id="KW-1185">Reference proteome</keyword>
<dbReference type="EMBL" id="SJPY01000001">
    <property type="protein sequence ID" value="TWU45298.1"/>
    <property type="molecule type" value="Genomic_DNA"/>
</dbReference>